<dbReference type="InterPro" id="IPR013362">
    <property type="entry name" value="Pilus_4_PilV"/>
</dbReference>
<dbReference type="Proteomes" id="UP000242999">
    <property type="component" value="Unassembled WGS sequence"/>
</dbReference>
<organism evidence="3 4">
    <name type="scientific">Allopseudospirillum japonicum</name>
    <dbReference type="NCBI Taxonomy" id="64971"/>
    <lineage>
        <taxon>Bacteria</taxon>
        <taxon>Pseudomonadati</taxon>
        <taxon>Pseudomonadota</taxon>
        <taxon>Gammaproteobacteria</taxon>
        <taxon>Oceanospirillales</taxon>
        <taxon>Oceanospirillaceae</taxon>
        <taxon>Allopseudospirillum</taxon>
    </lineage>
</organism>
<keyword evidence="1" id="KW-0472">Membrane</keyword>
<dbReference type="NCBIfam" id="TIGR02523">
    <property type="entry name" value="type_IV_pilV"/>
    <property type="match status" value="1"/>
</dbReference>
<keyword evidence="1" id="KW-1133">Transmembrane helix</keyword>
<dbReference type="Pfam" id="PF22150">
    <property type="entry name" value="Tt1218-like"/>
    <property type="match status" value="1"/>
</dbReference>
<protein>
    <submittedName>
        <fullName evidence="3">Type IV pilus assembly protein PilV</fullName>
    </submittedName>
</protein>
<reference evidence="4" key="1">
    <citation type="submission" date="2016-10" db="EMBL/GenBank/DDBJ databases">
        <authorList>
            <person name="Varghese N."/>
            <person name="Submissions S."/>
        </authorList>
    </citation>
    <scope>NUCLEOTIDE SEQUENCE [LARGE SCALE GENOMIC DNA]</scope>
    <source>
        <strain evidence="4">DSM 7165</strain>
    </source>
</reference>
<keyword evidence="4" id="KW-1185">Reference proteome</keyword>
<dbReference type="STRING" id="64971.SAMN05421831_102188"/>
<keyword evidence="1" id="KW-0812">Transmembrane</keyword>
<gene>
    <name evidence="3" type="ORF">SAMN05421831_102188</name>
</gene>
<feature type="domain" description="Type IV pilin Tt1218-like" evidence="2">
    <location>
        <begin position="33"/>
        <end position="105"/>
    </location>
</feature>
<evidence type="ECO:0000256" key="1">
    <source>
        <dbReference type="SAM" id="Phobius"/>
    </source>
</evidence>
<dbReference type="AlphaFoldDB" id="A0A1H6QTJ9"/>
<dbReference type="RefSeq" id="WP_177166768.1">
    <property type="nucleotide sequence ID" value="NZ_FNYH01000002.1"/>
</dbReference>
<name>A0A1H6QTJ9_9GAMM</name>
<dbReference type="EMBL" id="FNYH01000002">
    <property type="protein sequence ID" value="SEI46893.1"/>
    <property type="molecule type" value="Genomic_DNA"/>
</dbReference>
<evidence type="ECO:0000259" key="2">
    <source>
        <dbReference type="Pfam" id="PF22150"/>
    </source>
</evidence>
<proteinExistence type="predicted"/>
<dbReference type="InterPro" id="IPR054402">
    <property type="entry name" value="Tt1218-like_dom"/>
</dbReference>
<feature type="transmembrane region" description="Helical" evidence="1">
    <location>
        <begin position="12"/>
        <end position="33"/>
    </location>
</feature>
<evidence type="ECO:0000313" key="3">
    <source>
        <dbReference type="EMBL" id="SEI46893.1"/>
    </source>
</evidence>
<evidence type="ECO:0000313" key="4">
    <source>
        <dbReference type="Proteomes" id="UP000242999"/>
    </source>
</evidence>
<sequence>MSKSLSSQTGFGFLEVLIALVVISVGVMSMAGLQVNSSHTNFDALQRNLAVALAEDMLERMRLNPNVLTRYEEENLGQASLSKPTLCEGVNTTCSENQMAAYDLWQWESELDGIAAQIDGKDVGGLLAPSACIRTNDEQVQVVVAWRGRTPVPQNDLDDCGAGLGRYGTNDDLRRLVVLNSRIHRID</sequence>
<accession>A0A1H6QTJ9</accession>